<organism evidence="2 3">
    <name type="scientific">Treponema porcinum</name>
    <dbReference type="NCBI Taxonomy" id="261392"/>
    <lineage>
        <taxon>Bacteria</taxon>
        <taxon>Pseudomonadati</taxon>
        <taxon>Spirochaetota</taxon>
        <taxon>Spirochaetia</taxon>
        <taxon>Spirochaetales</taxon>
        <taxon>Treponemataceae</taxon>
        <taxon>Treponema</taxon>
    </lineage>
</organism>
<dbReference type="EMBL" id="FUWG01000020">
    <property type="protein sequence ID" value="SJZ74980.1"/>
    <property type="molecule type" value="Genomic_DNA"/>
</dbReference>
<evidence type="ECO:0008006" key="4">
    <source>
        <dbReference type="Google" id="ProtNLM"/>
    </source>
</evidence>
<protein>
    <recommendedName>
        <fullName evidence="4">Lipoprotein</fullName>
    </recommendedName>
</protein>
<gene>
    <name evidence="2" type="ORF">SAMN02745149_02198</name>
</gene>
<feature type="signal peptide" evidence="1">
    <location>
        <begin position="1"/>
        <end position="29"/>
    </location>
</feature>
<evidence type="ECO:0000313" key="2">
    <source>
        <dbReference type="EMBL" id="SJZ74980.1"/>
    </source>
</evidence>
<accession>A0A1T4N6N6</accession>
<feature type="chain" id="PRO_5012504516" description="Lipoprotein" evidence="1">
    <location>
        <begin position="30"/>
        <end position="191"/>
    </location>
</feature>
<dbReference type="AlphaFoldDB" id="A0A1T4N6N6"/>
<evidence type="ECO:0000256" key="1">
    <source>
        <dbReference type="SAM" id="SignalP"/>
    </source>
</evidence>
<keyword evidence="3" id="KW-1185">Reference proteome</keyword>
<proteinExistence type="predicted"/>
<sequence>MNCAMRKINLKGNKVLFLLLVSVCVIFCASGCSSQKKKNGLTEADGRAAGGTALGIANPVVQSDPQEILEVLGICFNEPEGASGVRYSIIGGKTAQMDFVWKGIECTARISGEPSFTDISGMYFSWKSEINTNVGRCAATVKLAEAGGSTTGVCLWYDTVPGLMCSVSMKNDATQELLEAIARQVYTIVYV</sequence>
<name>A0A1T4N6N6_TREPO</name>
<dbReference type="Proteomes" id="UP000190423">
    <property type="component" value="Unassembled WGS sequence"/>
</dbReference>
<dbReference type="STRING" id="261392.SAMN02745149_02198"/>
<reference evidence="2 3" key="1">
    <citation type="submission" date="2017-02" db="EMBL/GenBank/DDBJ databases">
        <authorList>
            <person name="Peterson S.W."/>
        </authorList>
    </citation>
    <scope>NUCLEOTIDE SEQUENCE [LARGE SCALE GENOMIC DNA]</scope>
    <source>
        <strain evidence="2 3">ATCC BAA-908</strain>
    </source>
</reference>
<evidence type="ECO:0000313" key="3">
    <source>
        <dbReference type="Proteomes" id="UP000190423"/>
    </source>
</evidence>
<keyword evidence="1" id="KW-0732">Signal</keyword>